<keyword evidence="4" id="KW-0694">RNA-binding</keyword>
<feature type="coiled-coil region" evidence="7">
    <location>
        <begin position="107"/>
        <end position="171"/>
    </location>
</feature>
<dbReference type="GO" id="GO:0003723">
    <property type="term" value="F:RNA binding"/>
    <property type="evidence" value="ECO:0007669"/>
    <property type="project" value="UniProtKB-KW"/>
</dbReference>
<dbReference type="InterPro" id="IPR010149">
    <property type="entry name" value="CRISPR-assoc_prot_Csm2_III-A"/>
</dbReference>
<evidence type="ECO:0000256" key="1">
    <source>
        <dbReference type="ARBA" id="ARBA00003640"/>
    </source>
</evidence>
<name>A0A3T0D215_9FIRM</name>
<feature type="compositionally biased region" description="Polar residues" evidence="8">
    <location>
        <begin position="13"/>
        <end position="30"/>
    </location>
</feature>
<evidence type="ECO:0000256" key="8">
    <source>
        <dbReference type="SAM" id="MobiDB-lite"/>
    </source>
</evidence>
<keyword evidence="7" id="KW-0175">Coiled coil</keyword>
<reference evidence="9 10" key="1">
    <citation type="submission" date="2018-12" db="EMBL/GenBank/DDBJ databases">
        <title>Genome sequence from the cellulolytic species, Caldicellulosiruptor changbaiensis.</title>
        <authorList>
            <person name="Blumer-Schuette S.E."/>
            <person name="Mendoza C."/>
        </authorList>
    </citation>
    <scope>NUCLEOTIDE SEQUENCE [LARGE SCALE GENOMIC DNA]</scope>
    <source>
        <strain evidence="9 10">CBS-Z</strain>
    </source>
</reference>
<proteinExistence type="inferred from homology"/>
<dbReference type="KEGG" id="ccha:ELD05_00175"/>
<evidence type="ECO:0000313" key="10">
    <source>
        <dbReference type="Proteomes" id="UP000282930"/>
    </source>
</evidence>
<dbReference type="EMBL" id="CP034791">
    <property type="protein sequence ID" value="AZT89228.1"/>
    <property type="molecule type" value="Genomic_DNA"/>
</dbReference>
<evidence type="ECO:0000256" key="4">
    <source>
        <dbReference type="ARBA" id="ARBA00022884"/>
    </source>
</evidence>
<feature type="region of interest" description="Disordered" evidence="8">
    <location>
        <begin position="1"/>
        <end position="30"/>
    </location>
</feature>
<evidence type="ECO:0000256" key="5">
    <source>
        <dbReference type="ARBA" id="ARBA00023118"/>
    </source>
</evidence>
<comment type="similarity">
    <text evidence="2">Belongs to the CRISPR-associated Csm2 family.</text>
</comment>
<organism evidence="9 10">
    <name type="scientific">Caldicellulosiruptor changbaiensis</name>
    <dbReference type="NCBI Taxonomy" id="1222016"/>
    <lineage>
        <taxon>Bacteria</taxon>
        <taxon>Bacillati</taxon>
        <taxon>Bacillota</taxon>
        <taxon>Bacillota incertae sedis</taxon>
        <taxon>Caldicellulosiruptorales</taxon>
        <taxon>Caldicellulosiruptoraceae</taxon>
        <taxon>Caldicellulosiruptor</taxon>
    </lineage>
</organism>
<keyword evidence="5" id="KW-0051">Antiviral defense</keyword>
<sequence length="206" mass="24271">MPRPNNLPHRGNNRNAQNRTATSQNQRSSTLIIDEDKQRELEQNKHDLFELIKDDNGFCDEHGIRYEVAEKIEKFAEYLNAAYVQNDSDVGVTSSSIRNIYDNYISIKRKFQTVQLEQREIEDAETRKENAFMKIKPELIFVKSKVNYTVERKLKEERNEAKKQIKELSYNALKEFINISTTKITTSYNQFEAFIKIFETLVGFMK</sequence>
<evidence type="ECO:0000256" key="7">
    <source>
        <dbReference type="SAM" id="Coils"/>
    </source>
</evidence>
<keyword evidence="10" id="KW-1185">Reference proteome</keyword>
<dbReference type="GO" id="GO:0051607">
    <property type="term" value="P:defense response to virus"/>
    <property type="evidence" value="ECO:0007669"/>
    <property type="project" value="UniProtKB-KW"/>
</dbReference>
<dbReference type="AlphaFoldDB" id="A0A3T0D215"/>
<comment type="function">
    <text evidence="1">This subunit may be involved in monitoring complementarity of crRNA and target RNA.</text>
</comment>
<evidence type="ECO:0000256" key="3">
    <source>
        <dbReference type="ARBA" id="ARBA00016118"/>
    </source>
</evidence>
<protein>
    <recommendedName>
        <fullName evidence="3">CRISPR system Cms protein Csm2</fullName>
    </recommendedName>
    <alternativeName>
        <fullName evidence="6">CRISPR type III A-associated protein Csm2</fullName>
    </alternativeName>
</protein>
<dbReference type="Pfam" id="PF03750">
    <property type="entry name" value="Csm2_III-A"/>
    <property type="match status" value="1"/>
</dbReference>
<evidence type="ECO:0000256" key="6">
    <source>
        <dbReference type="ARBA" id="ARBA00031723"/>
    </source>
</evidence>
<dbReference type="Proteomes" id="UP000282930">
    <property type="component" value="Chromosome"/>
</dbReference>
<evidence type="ECO:0000256" key="2">
    <source>
        <dbReference type="ARBA" id="ARBA00006896"/>
    </source>
</evidence>
<evidence type="ECO:0000313" key="9">
    <source>
        <dbReference type="EMBL" id="AZT89228.1"/>
    </source>
</evidence>
<accession>A0A3T0D215</accession>
<gene>
    <name evidence="9" type="ORF">ELD05_00175</name>
</gene>
<dbReference type="RefSeq" id="WP_127350853.1">
    <property type="nucleotide sequence ID" value="NZ_CP034791.1"/>
</dbReference>